<gene>
    <name evidence="9" type="ORF">KIN34_06005</name>
</gene>
<evidence type="ECO:0000313" key="10">
    <source>
        <dbReference type="Proteomes" id="UP000722125"/>
    </source>
</evidence>
<feature type="region of interest" description="Disordered" evidence="4">
    <location>
        <begin position="1"/>
        <end position="21"/>
    </location>
</feature>
<evidence type="ECO:0000259" key="7">
    <source>
        <dbReference type="Pfam" id="PF17389"/>
    </source>
</evidence>
<dbReference type="Pfam" id="PF17390">
    <property type="entry name" value="Bac_rhamnosid_C"/>
    <property type="match status" value="1"/>
</dbReference>
<dbReference type="PANTHER" id="PTHR33307">
    <property type="entry name" value="ALPHA-RHAMNOSIDASE (EUROFUNG)"/>
    <property type="match status" value="1"/>
</dbReference>
<dbReference type="InterPro" id="IPR016007">
    <property type="entry name" value="Alpha_rhamnosid"/>
</dbReference>
<evidence type="ECO:0000259" key="6">
    <source>
        <dbReference type="Pfam" id="PF08531"/>
    </source>
</evidence>
<evidence type="ECO:0000256" key="4">
    <source>
        <dbReference type="SAM" id="MobiDB-lite"/>
    </source>
</evidence>
<evidence type="ECO:0000313" key="9">
    <source>
        <dbReference type="EMBL" id="MBT0993839.1"/>
    </source>
</evidence>
<reference evidence="9 10" key="1">
    <citation type="submission" date="2021-05" db="EMBL/GenBank/DDBJ databases">
        <title>Description of Cellulomonas sp. DKR-3 sp. nov.</title>
        <authorList>
            <person name="Dahal R.H."/>
            <person name="Chaudhary D.K."/>
        </authorList>
    </citation>
    <scope>NUCLEOTIDE SEQUENCE [LARGE SCALE GENOMIC DNA]</scope>
    <source>
        <strain evidence="9 10">DKR-3</strain>
    </source>
</reference>
<dbReference type="Gene3D" id="2.60.420.10">
    <property type="entry name" value="Maltose phosphorylase, domain 3"/>
    <property type="match status" value="1"/>
</dbReference>
<keyword evidence="3 9" id="KW-0378">Hydrolase</keyword>
<organism evidence="9 10">
    <name type="scientific">Cellulomonas fulva</name>
    <dbReference type="NCBI Taxonomy" id="2835530"/>
    <lineage>
        <taxon>Bacteria</taxon>
        <taxon>Bacillati</taxon>
        <taxon>Actinomycetota</taxon>
        <taxon>Actinomycetes</taxon>
        <taxon>Micrococcales</taxon>
        <taxon>Cellulomonadaceae</taxon>
        <taxon>Cellulomonas</taxon>
    </lineage>
</organism>
<feature type="domain" description="Alpha-L-rhamnosidase C-terminal" evidence="8">
    <location>
        <begin position="810"/>
        <end position="884"/>
    </location>
</feature>
<name>A0ABS5TXF3_9CELL</name>
<feature type="domain" description="Bacterial alpha-L-rhamnosidase N-terminal" evidence="6">
    <location>
        <begin position="178"/>
        <end position="345"/>
    </location>
</feature>
<dbReference type="RefSeq" id="WP_214348065.1">
    <property type="nucleotide sequence ID" value="NZ_JAHBOH010000001.1"/>
</dbReference>
<proteinExistence type="predicted"/>
<dbReference type="Pfam" id="PF17389">
    <property type="entry name" value="Bac_rhamnosid6H"/>
    <property type="match status" value="1"/>
</dbReference>
<dbReference type="InterPro" id="IPR035396">
    <property type="entry name" value="Bac_rhamnosid6H"/>
</dbReference>
<comment type="catalytic activity">
    <reaction evidence="1">
        <text>Hydrolysis of terminal non-reducing alpha-L-rhamnose residues in alpha-L-rhamnosides.</text>
        <dbReference type="EC" id="3.2.1.40"/>
    </reaction>
</comment>
<dbReference type="EMBL" id="JAHBOH010000001">
    <property type="protein sequence ID" value="MBT0993839.1"/>
    <property type="molecule type" value="Genomic_DNA"/>
</dbReference>
<dbReference type="Pfam" id="PF25788">
    <property type="entry name" value="Ig_Rha78A_N"/>
    <property type="match status" value="1"/>
</dbReference>
<dbReference type="InterPro" id="IPR012341">
    <property type="entry name" value="6hp_glycosidase-like_sf"/>
</dbReference>
<dbReference type="GO" id="GO:0016787">
    <property type="term" value="F:hydrolase activity"/>
    <property type="evidence" value="ECO:0007669"/>
    <property type="project" value="UniProtKB-KW"/>
</dbReference>
<dbReference type="Gene3D" id="2.60.40.10">
    <property type="entry name" value="Immunoglobulins"/>
    <property type="match status" value="1"/>
</dbReference>
<evidence type="ECO:0000259" key="5">
    <source>
        <dbReference type="Pfam" id="PF05592"/>
    </source>
</evidence>
<evidence type="ECO:0000256" key="3">
    <source>
        <dbReference type="ARBA" id="ARBA00022801"/>
    </source>
</evidence>
<evidence type="ECO:0000256" key="1">
    <source>
        <dbReference type="ARBA" id="ARBA00001445"/>
    </source>
</evidence>
<evidence type="ECO:0000259" key="8">
    <source>
        <dbReference type="Pfam" id="PF17390"/>
    </source>
</evidence>
<dbReference type="Gene3D" id="1.50.10.10">
    <property type="match status" value="1"/>
</dbReference>
<dbReference type="InterPro" id="IPR008928">
    <property type="entry name" value="6-hairpin_glycosidase_sf"/>
</dbReference>
<dbReference type="InterPro" id="IPR035398">
    <property type="entry name" value="Bac_rhamnosid_C"/>
</dbReference>
<protein>
    <recommendedName>
        <fullName evidence="2">alpha-L-rhamnosidase</fullName>
        <ecNumber evidence="2">3.2.1.40</ecNumber>
    </recommendedName>
</protein>
<dbReference type="Pfam" id="PF05592">
    <property type="entry name" value="Bac_rhamnosid"/>
    <property type="match status" value="1"/>
</dbReference>
<keyword evidence="10" id="KW-1185">Reference proteome</keyword>
<dbReference type="PIRSF" id="PIRSF010631">
    <property type="entry name" value="A-rhamnsds"/>
    <property type="match status" value="1"/>
</dbReference>
<dbReference type="PANTHER" id="PTHR33307:SF6">
    <property type="entry name" value="ALPHA-RHAMNOSIDASE (EUROFUNG)-RELATED"/>
    <property type="match status" value="1"/>
</dbReference>
<comment type="caution">
    <text evidence="9">The sequence shown here is derived from an EMBL/GenBank/DDBJ whole genome shotgun (WGS) entry which is preliminary data.</text>
</comment>
<dbReference type="EC" id="3.2.1.40" evidence="2"/>
<accession>A0ABS5TXF3</accession>
<evidence type="ECO:0000256" key="2">
    <source>
        <dbReference type="ARBA" id="ARBA00012652"/>
    </source>
</evidence>
<sequence>MTQRPLAPSAADPSPAPRAAAPLAAPVDLRVEHAEPGAVGLGSTRPRLSWVVPTAPEGWAQAAYEVEGTITRADGGTEPVHAAVESERSVLVDWPARELGAREALEVRVRVRGSDDAWSPWSRPVTAALGLLAPSDWSAVLVGPPETDGADRTTDGTTAADRRPVLLRRTFVAPTGTRRALLYVTAHGVTELELNGRRVGADVLAPGWTSYRHRLRVLAYDVTDLLVEGENVLGAWLADGWYRGHLGFQGGHWDVFGADLGLLAQLEVVTGHGRSVAVATDEAWRWTPAPTLSAQLYEGEHHDARLEQPGWSAPGFDDAAWPAVTALPLDLDVLTTADAPPVRCTDELAPVHVEEREPGRWLLDFGQNHAGRLRVRVAGPAGTTVTLRHAEVLEDGELCVRPLRAAVSVDSLVLGDEAVTEWEPRFTMHGYRYAEVSGWPGPLAPGDVVSRVHHSVMRRTGAFSSSDPALDRLHENAVWSMRSNFLDVPTDCPQRDERMGWTGDIAVFAPTAATLYDCTGMLADWLRSVSAEQAQYGTVPWYVPYVPGEEWDPTVPGALWGDAAVMVPWALFQASDDRAVLARQYPSARAWVDQVTALAGPDRVWDTGFQLGDWLDPTAPPDDPTLAVTDRYLVATACFARSARLLAATAEVLGEADDARRYGLLADEVRAAFAARYLTDPPPAGADSQTAYALALTWDLVPDEAARRRVADRLAALVAAGGFTVATGFAGTPVLCDALSSSGHLDTAYRVLLGRECPSWLYAVDMGATTTWERWDSLLPDGSVNPGDMTSFNHYAFGSVVDWVHRVVAGLALDEPGGRRLRVAPRPGGGLTHARSERRTPYGDASVAWRLEGDLVEVEAVVPVGATALVDLGSRRQEVGHGTHRFTVPLAELVGTGNPSVLNV</sequence>
<dbReference type="Proteomes" id="UP000722125">
    <property type="component" value="Unassembled WGS sequence"/>
</dbReference>
<dbReference type="InterPro" id="IPR013783">
    <property type="entry name" value="Ig-like_fold"/>
</dbReference>
<dbReference type="InterPro" id="IPR008902">
    <property type="entry name" value="Rhamnosid_concanavalin"/>
</dbReference>
<dbReference type="Gene3D" id="2.60.120.260">
    <property type="entry name" value="Galactose-binding domain-like"/>
    <property type="match status" value="2"/>
</dbReference>
<dbReference type="InterPro" id="IPR013737">
    <property type="entry name" value="Bac_rhamnosid_N"/>
</dbReference>
<feature type="domain" description="Alpha-L-rhamnosidase concanavalin-like" evidence="5">
    <location>
        <begin position="356"/>
        <end position="452"/>
    </location>
</feature>
<dbReference type="Pfam" id="PF08531">
    <property type="entry name" value="Bac_rhamnosid_N"/>
    <property type="match status" value="1"/>
</dbReference>
<feature type="domain" description="Alpha-L-rhamnosidase six-hairpin glycosidase" evidence="7">
    <location>
        <begin position="458"/>
        <end position="808"/>
    </location>
</feature>
<dbReference type="SUPFAM" id="SSF48208">
    <property type="entry name" value="Six-hairpin glycosidases"/>
    <property type="match status" value="1"/>
</dbReference>